<evidence type="ECO:0000256" key="9">
    <source>
        <dbReference type="ARBA" id="ARBA00038120"/>
    </source>
</evidence>
<comment type="pathway">
    <text evidence="8">Carotenoid biosynthesis; staphyloxanthin biosynthesis; staphyloxanthin from farnesyl diphosphate: step 4/5.</text>
</comment>
<evidence type="ECO:0000256" key="4">
    <source>
        <dbReference type="ARBA" id="ARBA00022679"/>
    </source>
</evidence>
<keyword evidence="4 14" id="KW-0808">Transferase</keyword>
<reference evidence="14 15" key="1">
    <citation type="submission" date="2022-02" db="EMBL/GenBank/DDBJ databases">
        <title>Paenibacillus sp. MBLB1776 Whole Genome Shotgun Sequencing.</title>
        <authorList>
            <person name="Hwang C.Y."/>
            <person name="Cho E.-S."/>
            <person name="Seo M.-J."/>
        </authorList>
    </citation>
    <scope>NUCLEOTIDE SEQUENCE [LARGE SCALE GENOMIC DNA]</scope>
    <source>
        <strain evidence="14 15">MBLB1776</strain>
    </source>
</reference>
<dbReference type="EMBL" id="CP130318">
    <property type="protein sequence ID" value="WNQ10019.1"/>
    <property type="molecule type" value="Genomic_DNA"/>
</dbReference>
<protein>
    <recommendedName>
        <fullName evidence="10">4,4'-diaponeurosporenoate glycosyltransferase</fullName>
    </recommendedName>
</protein>
<keyword evidence="2" id="KW-1003">Cell membrane</keyword>
<dbReference type="InterPro" id="IPR029044">
    <property type="entry name" value="Nucleotide-diphossugar_trans"/>
</dbReference>
<comment type="function">
    <text evidence="7">Catalyzes the glycosylation of 4,4'-diaponeurosporenoate, i.e. the esterification of glucose at the C1'' position with the carboxyl group of 4,4'-diaponeurosporenic acid, to form glycosyl-4,4'-diaponeurosporenoate. This is a step in the biosynthesis of staphyloxanthin, an orange pigment present in most staphylococci strains.</text>
</comment>
<evidence type="ECO:0000259" key="13">
    <source>
        <dbReference type="Pfam" id="PF00535"/>
    </source>
</evidence>
<evidence type="ECO:0000313" key="15">
    <source>
        <dbReference type="Proteomes" id="UP001305702"/>
    </source>
</evidence>
<proteinExistence type="inferred from homology"/>
<dbReference type="GO" id="GO:0016757">
    <property type="term" value="F:glycosyltransferase activity"/>
    <property type="evidence" value="ECO:0007669"/>
    <property type="project" value="UniProtKB-KW"/>
</dbReference>
<dbReference type="InterPro" id="IPR001173">
    <property type="entry name" value="Glyco_trans_2-like"/>
</dbReference>
<keyword evidence="15" id="KW-1185">Reference proteome</keyword>
<keyword evidence="12" id="KW-1133">Transmembrane helix</keyword>
<evidence type="ECO:0000256" key="7">
    <source>
        <dbReference type="ARBA" id="ARBA00037281"/>
    </source>
</evidence>
<feature type="transmembrane region" description="Helical" evidence="12">
    <location>
        <begin position="355"/>
        <end position="376"/>
    </location>
</feature>
<dbReference type="CDD" id="cd00761">
    <property type="entry name" value="Glyco_tranf_GTA_type"/>
    <property type="match status" value="1"/>
</dbReference>
<sequence length="393" mass="41972">MTALLWITAGLLAAQLLFVWWNLTQLPSLGNGQCSSDGERPDTAEGGYSAGKGSPRDAPFLSVLIPARNEEGNIGDCLRSVLSQSGVPLEVLVLDDGSTDGTAEAVREAAKGDPRLRLLHGLPKPDGWVGKCFACHQLSLEAKGDWWLFLDADARLRPGALERAMGTAEGQGSGLITGFPRQEVGSWLERLVVPLMIFTVACHLPVRLVRTSPDPRFTAAHGAFLLIEAESYRAAGGHTACRNELVDDMSLARAVKRAGRPVLLADVTGEVSMRMYQDAQGVWNGYKKNIYAGVGRSRLLLAGILLLYGGMYLFPPAAALFAWASGGDGLVPALIGWGLGTAVKLSVDLRNGQPFWLSFLLPASIVCLTGIALASWKAGAGGQGYVWKGRRYS</sequence>
<evidence type="ECO:0000256" key="12">
    <source>
        <dbReference type="SAM" id="Phobius"/>
    </source>
</evidence>
<evidence type="ECO:0000256" key="8">
    <source>
        <dbReference type="ARBA" id="ARBA00037904"/>
    </source>
</evidence>
<evidence type="ECO:0000256" key="11">
    <source>
        <dbReference type="SAM" id="MobiDB-lite"/>
    </source>
</evidence>
<dbReference type="GO" id="GO:0005886">
    <property type="term" value="C:plasma membrane"/>
    <property type="evidence" value="ECO:0007669"/>
    <property type="project" value="UniProtKB-SubCell"/>
</dbReference>
<organism evidence="14 15">
    <name type="scientific">Paenibacillus aurantius</name>
    <dbReference type="NCBI Taxonomy" id="2918900"/>
    <lineage>
        <taxon>Bacteria</taxon>
        <taxon>Bacillati</taxon>
        <taxon>Bacillota</taxon>
        <taxon>Bacilli</taxon>
        <taxon>Bacillales</taxon>
        <taxon>Paenibacillaceae</taxon>
        <taxon>Paenibacillus</taxon>
    </lineage>
</organism>
<dbReference type="PANTHER" id="PTHR43646">
    <property type="entry name" value="GLYCOSYLTRANSFERASE"/>
    <property type="match status" value="1"/>
</dbReference>
<dbReference type="Gene3D" id="3.90.550.10">
    <property type="entry name" value="Spore Coat Polysaccharide Biosynthesis Protein SpsA, Chain A"/>
    <property type="match status" value="1"/>
</dbReference>
<comment type="subcellular location">
    <subcellularLocation>
        <location evidence="1">Cell membrane</location>
    </subcellularLocation>
</comment>
<dbReference type="AlphaFoldDB" id="A0AA96RGG5"/>
<name>A0AA96RGG5_9BACL</name>
<feature type="transmembrane region" description="Helical" evidence="12">
    <location>
        <begin position="297"/>
        <end position="314"/>
    </location>
</feature>
<comment type="similarity">
    <text evidence="9">Belongs to the glycosyltransferase 2 family. CrtQ subfamily.</text>
</comment>
<evidence type="ECO:0000313" key="14">
    <source>
        <dbReference type="EMBL" id="WNQ10019.1"/>
    </source>
</evidence>
<dbReference type="PANTHER" id="PTHR43646:SF2">
    <property type="entry name" value="GLYCOSYLTRANSFERASE 2-LIKE DOMAIN-CONTAINING PROTEIN"/>
    <property type="match status" value="1"/>
</dbReference>
<evidence type="ECO:0000256" key="10">
    <source>
        <dbReference type="ARBA" id="ARBA00040345"/>
    </source>
</evidence>
<evidence type="ECO:0000256" key="5">
    <source>
        <dbReference type="ARBA" id="ARBA00022746"/>
    </source>
</evidence>
<dbReference type="Proteomes" id="UP001305702">
    <property type="component" value="Chromosome"/>
</dbReference>
<dbReference type="SUPFAM" id="SSF53448">
    <property type="entry name" value="Nucleotide-diphospho-sugar transferases"/>
    <property type="match status" value="1"/>
</dbReference>
<feature type="domain" description="Glycosyltransferase 2-like" evidence="13">
    <location>
        <begin position="62"/>
        <end position="182"/>
    </location>
</feature>
<evidence type="ECO:0000256" key="3">
    <source>
        <dbReference type="ARBA" id="ARBA00022676"/>
    </source>
</evidence>
<evidence type="ECO:0000256" key="1">
    <source>
        <dbReference type="ARBA" id="ARBA00004236"/>
    </source>
</evidence>
<keyword evidence="6 12" id="KW-0472">Membrane</keyword>
<dbReference type="Pfam" id="PF00535">
    <property type="entry name" value="Glycos_transf_2"/>
    <property type="match status" value="1"/>
</dbReference>
<keyword evidence="5" id="KW-0125">Carotenoid biosynthesis</keyword>
<dbReference type="KEGG" id="paun:MJA45_20685"/>
<feature type="region of interest" description="Disordered" evidence="11">
    <location>
        <begin position="31"/>
        <end position="54"/>
    </location>
</feature>
<gene>
    <name evidence="14" type="ORF">MJA45_20685</name>
</gene>
<keyword evidence="12" id="KW-0812">Transmembrane</keyword>
<evidence type="ECO:0000256" key="6">
    <source>
        <dbReference type="ARBA" id="ARBA00023136"/>
    </source>
</evidence>
<keyword evidence="3 14" id="KW-0328">Glycosyltransferase</keyword>
<evidence type="ECO:0000256" key="2">
    <source>
        <dbReference type="ARBA" id="ARBA00022475"/>
    </source>
</evidence>
<dbReference type="GO" id="GO:0016117">
    <property type="term" value="P:carotenoid biosynthetic process"/>
    <property type="evidence" value="ECO:0007669"/>
    <property type="project" value="UniProtKB-KW"/>
</dbReference>
<dbReference type="RefSeq" id="WP_315603793.1">
    <property type="nucleotide sequence ID" value="NZ_CP130318.1"/>
</dbReference>
<accession>A0AA96RGG5</accession>